<proteinExistence type="predicted"/>
<dbReference type="AlphaFoldDB" id="A0A913WPB1"/>
<dbReference type="OMA" id="AGDINFW"/>
<feature type="signal peptide" evidence="1">
    <location>
        <begin position="1"/>
        <end position="23"/>
    </location>
</feature>
<dbReference type="PANTHER" id="PTHR39297:SF1">
    <property type="entry name" value="CUB DOMAIN-CONTAINING PROTEIN"/>
    <property type="match status" value="1"/>
</dbReference>
<protein>
    <submittedName>
        <fullName evidence="2">Uncharacterized protein</fullName>
    </submittedName>
</protein>
<keyword evidence="1" id="KW-0732">Signal</keyword>
<dbReference type="Proteomes" id="UP000887567">
    <property type="component" value="Unplaced"/>
</dbReference>
<reference evidence="2" key="1">
    <citation type="submission" date="2022-11" db="UniProtKB">
        <authorList>
            <consortium name="EnsemblMetazoa"/>
        </authorList>
    </citation>
    <scope>IDENTIFICATION</scope>
</reference>
<dbReference type="KEGG" id="epa:110231353"/>
<dbReference type="EnsemblMetazoa" id="XM_021036369.2">
    <property type="protein sequence ID" value="XP_020892028.1"/>
    <property type="gene ID" value="LOC110231353"/>
</dbReference>
<dbReference type="PANTHER" id="PTHR39297">
    <property type="entry name" value="CUB DOMAIN-CONTAINING PROTEIN"/>
    <property type="match status" value="1"/>
</dbReference>
<sequence>MKVELSLYFTIIILVCQQALIKGAFQNCKPYKIIHEDDYDKDPSTVSDSSKHPNGFYWGNAKYPATSTNLNNVCVFITNVTDRAVGVMVQPLIIGKKICVKDDGGSSECGETISKCFEANSDTAKYEFYCDPGKGCDTDVQFWYRLRPSEGDKDDWCTLIRDGNDFPNSLFLVPTKETPNKISPTSGGSTLNSLSIGLIISIGLIMQF</sequence>
<name>A0A913WPB1_EXADI</name>
<keyword evidence="3" id="KW-1185">Reference proteome</keyword>
<accession>A0A913WPB1</accession>
<dbReference type="OrthoDB" id="10054965at2759"/>
<evidence type="ECO:0000256" key="1">
    <source>
        <dbReference type="SAM" id="SignalP"/>
    </source>
</evidence>
<evidence type="ECO:0000313" key="2">
    <source>
        <dbReference type="EnsemblMetazoa" id="XP_020892028.1"/>
    </source>
</evidence>
<feature type="chain" id="PRO_5037294911" evidence="1">
    <location>
        <begin position="24"/>
        <end position="208"/>
    </location>
</feature>
<evidence type="ECO:0000313" key="3">
    <source>
        <dbReference type="Proteomes" id="UP000887567"/>
    </source>
</evidence>
<dbReference type="GeneID" id="110231353"/>
<dbReference type="RefSeq" id="XP_020892028.1">
    <property type="nucleotide sequence ID" value="XM_021036369.2"/>
</dbReference>
<organism evidence="2 3">
    <name type="scientific">Exaiptasia diaphana</name>
    <name type="common">Tropical sea anemone</name>
    <name type="synonym">Aiptasia pulchella</name>
    <dbReference type="NCBI Taxonomy" id="2652724"/>
    <lineage>
        <taxon>Eukaryota</taxon>
        <taxon>Metazoa</taxon>
        <taxon>Cnidaria</taxon>
        <taxon>Anthozoa</taxon>
        <taxon>Hexacorallia</taxon>
        <taxon>Actiniaria</taxon>
        <taxon>Aiptasiidae</taxon>
        <taxon>Exaiptasia</taxon>
    </lineage>
</organism>